<name>A0A1Y1LEE7_PHOPY</name>
<dbReference type="AlphaFoldDB" id="A0A1Y1LEE7"/>
<feature type="region of interest" description="Disordered" evidence="1">
    <location>
        <begin position="61"/>
        <end position="118"/>
    </location>
</feature>
<feature type="compositionally biased region" description="Basic and acidic residues" evidence="1">
    <location>
        <begin position="67"/>
        <end position="84"/>
    </location>
</feature>
<proteinExistence type="predicted"/>
<evidence type="ECO:0000313" key="2">
    <source>
        <dbReference type="EMBL" id="JAV70345.1"/>
    </source>
</evidence>
<reference evidence="2" key="1">
    <citation type="journal article" date="2016" name="Sci. Rep.">
        <title>Molecular characterization of firefly nuptial gifts: a multi-omics approach sheds light on postcopulatory sexual selection.</title>
        <authorList>
            <person name="Al-Wathiqui N."/>
            <person name="Fallon T.R."/>
            <person name="South A."/>
            <person name="Weng J.K."/>
            <person name="Lewis S.M."/>
        </authorList>
    </citation>
    <scope>NUCLEOTIDE SEQUENCE</scope>
</reference>
<protein>
    <submittedName>
        <fullName evidence="2">Uncharacterized protein</fullName>
    </submittedName>
</protein>
<dbReference type="EMBL" id="GEZM01061625">
    <property type="protein sequence ID" value="JAV70345.1"/>
    <property type="molecule type" value="Transcribed_RNA"/>
</dbReference>
<sequence length="145" mass="17270">MNIISRFTAGKRLNLVQRGSYERRVHLAGLRHNKSFAWHYSPYKRYLETSPGAHFKMFVETHVQQQQKKEDRLARKRQAEHQNRPSEPAPKKRRKQTHDENYDYGPNAEEPEDEEVMEKNVEEVISSLQVPPTFNLDQFFVNDLF</sequence>
<organism evidence="2">
    <name type="scientific">Photinus pyralis</name>
    <name type="common">Common eastern firefly</name>
    <name type="synonym">Lampyris pyralis</name>
    <dbReference type="NCBI Taxonomy" id="7054"/>
    <lineage>
        <taxon>Eukaryota</taxon>
        <taxon>Metazoa</taxon>
        <taxon>Ecdysozoa</taxon>
        <taxon>Arthropoda</taxon>
        <taxon>Hexapoda</taxon>
        <taxon>Insecta</taxon>
        <taxon>Pterygota</taxon>
        <taxon>Neoptera</taxon>
        <taxon>Endopterygota</taxon>
        <taxon>Coleoptera</taxon>
        <taxon>Polyphaga</taxon>
        <taxon>Elateriformia</taxon>
        <taxon>Elateroidea</taxon>
        <taxon>Lampyridae</taxon>
        <taxon>Lampyrinae</taxon>
        <taxon>Photinus</taxon>
    </lineage>
</organism>
<evidence type="ECO:0000256" key="1">
    <source>
        <dbReference type="SAM" id="MobiDB-lite"/>
    </source>
</evidence>
<accession>A0A1Y1LEE7</accession>